<accession>T1C8P5</accession>
<feature type="domain" description="RecF/RecN/SMC N-terminal" evidence="9">
    <location>
        <begin position="16"/>
        <end position="509"/>
    </location>
</feature>
<dbReference type="SUPFAM" id="SSF52540">
    <property type="entry name" value="P-loop containing nucleoside triphosphate hydrolases"/>
    <property type="match status" value="1"/>
</dbReference>
<name>T1C8P5_9ZZZZ</name>
<proteinExistence type="inferred from homology"/>
<dbReference type="NCBIfam" id="TIGR00634">
    <property type="entry name" value="recN"/>
    <property type="match status" value="1"/>
</dbReference>
<dbReference type="GO" id="GO:0006310">
    <property type="term" value="P:DNA recombination"/>
    <property type="evidence" value="ECO:0007669"/>
    <property type="project" value="InterPro"/>
</dbReference>
<dbReference type="Pfam" id="PF02463">
    <property type="entry name" value="SMC_N"/>
    <property type="match status" value="1"/>
</dbReference>
<dbReference type="PIRSF" id="PIRSF003128">
    <property type="entry name" value="RecN"/>
    <property type="match status" value="1"/>
</dbReference>
<reference evidence="10" key="1">
    <citation type="submission" date="2013-08" db="EMBL/GenBank/DDBJ databases">
        <authorList>
            <person name="Mendez C."/>
            <person name="Richter M."/>
            <person name="Ferrer M."/>
            <person name="Sanchez J."/>
        </authorList>
    </citation>
    <scope>NUCLEOTIDE SEQUENCE</scope>
</reference>
<dbReference type="CDD" id="cd03241">
    <property type="entry name" value="ABC_RecN"/>
    <property type="match status" value="2"/>
</dbReference>
<evidence type="ECO:0000313" key="10">
    <source>
        <dbReference type="EMBL" id="EQD61784.1"/>
    </source>
</evidence>
<dbReference type="GO" id="GO:0005524">
    <property type="term" value="F:ATP binding"/>
    <property type="evidence" value="ECO:0007669"/>
    <property type="project" value="UniProtKB-KW"/>
</dbReference>
<evidence type="ECO:0000256" key="1">
    <source>
        <dbReference type="ARBA" id="ARBA00003618"/>
    </source>
</evidence>
<comment type="caution">
    <text evidence="10">The sequence shown here is derived from an EMBL/GenBank/DDBJ whole genome shotgun (WGS) entry which is preliminary data.</text>
</comment>
<dbReference type="InterPro" id="IPR003395">
    <property type="entry name" value="RecF/RecN/SMC_N"/>
</dbReference>
<gene>
    <name evidence="10" type="ORF">B1B_07530</name>
</gene>
<reference evidence="10" key="2">
    <citation type="journal article" date="2014" name="ISME J.">
        <title>Microbial stratification in low pH oxic and suboxic macroscopic growths along an acid mine drainage.</title>
        <authorList>
            <person name="Mendez-Garcia C."/>
            <person name="Mesa V."/>
            <person name="Sprenger R.R."/>
            <person name="Richter M."/>
            <person name="Diez M.S."/>
            <person name="Solano J."/>
            <person name="Bargiela R."/>
            <person name="Golyshina O.V."/>
            <person name="Manteca A."/>
            <person name="Ramos J.L."/>
            <person name="Gallego J.R."/>
            <person name="Llorente I."/>
            <person name="Martins Dos Santos V.A."/>
            <person name="Jensen O.N."/>
            <person name="Pelaez A.I."/>
            <person name="Sanchez J."/>
            <person name="Ferrer M."/>
        </authorList>
    </citation>
    <scope>NUCLEOTIDE SEQUENCE</scope>
</reference>
<dbReference type="InterPro" id="IPR004604">
    <property type="entry name" value="DNA_recomb/repair_RecN"/>
</dbReference>
<dbReference type="GO" id="GO:0006281">
    <property type="term" value="P:DNA repair"/>
    <property type="evidence" value="ECO:0007669"/>
    <property type="project" value="UniProtKB-KW"/>
</dbReference>
<organism evidence="10">
    <name type="scientific">mine drainage metagenome</name>
    <dbReference type="NCBI Taxonomy" id="410659"/>
    <lineage>
        <taxon>unclassified sequences</taxon>
        <taxon>metagenomes</taxon>
        <taxon>ecological metagenomes</taxon>
    </lineage>
</organism>
<dbReference type="EMBL" id="AUZY01004790">
    <property type="protein sequence ID" value="EQD61784.1"/>
    <property type="molecule type" value="Genomic_DNA"/>
</dbReference>
<keyword evidence="7" id="KW-0234">DNA repair</keyword>
<dbReference type="PANTHER" id="PTHR11059:SF0">
    <property type="entry name" value="DNA REPAIR PROTEIN RECN"/>
    <property type="match status" value="1"/>
</dbReference>
<evidence type="ECO:0000256" key="4">
    <source>
        <dbReference type="ARBA" id="ARBA00022741"/>
    </source>
</evidence>
<dbReference type="NCBIfam" id="NF008121">
    <property type="entry name" value="PRK10869.1"/>
    <property type="match status" value="1"/>
</dbReference>
<dbReference type="InterPro" id="IPR027417">
    <property type="entry name" value="P-loop_NTPase"/>
</dbReference>
<dbReference type="GO" id="GO:0009432">
    <property type="term" value="P:SOS response"/>
    <property type="evidence" value="ECO:0007669"/>
    <property type="project" value="TreeGrafter"/>
</dbReference>
<evidence type="ECO:0000256" key="5">
    <source>
        <dbReference type="ARBA" id="ARBA00022763"/>
    </source>
</evidence>
<protein>
    <recommendedName>
        <fullName evidence="3">DNA repair protein RecN</fullName>
    </recommendedName>
    <alternativeName>
        <fullName evidence="8">Recombination protein N</fullName>
    </alternativeName>
</protein>
<evidence type="ECO:0000256" key="8">
    <source>
        <dbReference type="ARBA" id="ARBA00033408"/>
    </source>
</evidence>
<evidence type="ECO:0000256" key="2">
    <source>
        <dbReference type="ARBA" id="ARBA00009441"/>
    </source>
</evidence>
<evidence type="ECO:0000256" key="6">
    <source>
        <dbReference type="ARBA" id="ARBA00022840"/>
    </source>
</evidence>
<comment type="similarity">
    <text evidence="2">Belongs to the RecN family.</text>
</comment>
<dbReference type="PANTHER" id="PTHR11059">
    <property type="entry name" value="DNA REPAIR PROTEIN RECN"/>
    <property type="match status" value="1"/>
</dbReference>
<keyword evidence="6" id="KW-0067">ATP-binding</keyword>
<keyword evidence="5" id="KW-0227">DNA damage</keyword>
<evidence type="ECO:0000259" key="9">
    <source>
        <dbReference type="Pfam" id="PF02463"/>
    </source>
</evidence>
<dbReference type="GO" id="GO:0043590">
    <property type="term" value="C:bacterial nucleoid"/>
    <property type="evidence" value="ECO:0007669"/>
    <property type="project" value="TreeGrafter"/>
</dbReference>
<dbReference type="Gene3D" id="3.40.50.300">
    <property type="entry name" value="P-loop containing nucleotide triphosphate hydrolases"/>
    <property type="match status" value="2"/>
</dbReference>
<keyword evidence="4" id="KW-0547">Nucleotide-binding</keyword>
<dbReference type="AlphaFoldDB" id="T1C8P5"/>
<sequence>MLTTLYVRDLAVVAGAEITLGAGLTVVTGETGAGKSLLVDALLLLGGARADATLVRSGAERAEVSAEFDLAASPAARAWLREEALDDGEHCNLRRVLAAEGGSRAWINGRPVALTQLGALAAHLLEIHGQHEHQALLQREQQLALLDAYGAHSVTLAQVRELAQRLRALAREAATLGDGSERDARLALLAHQCTELERWALPGERLATLEAEQRRLGHAERLLAGSAALVDQLEGDDGLRNRLARAAAELARLAEIDADLGASRELLDAALIQISEAGSALAHYAEARDLDPDRLAEVDAHLQHLHDLARKHRCAPAELPAVLEQLRDEHGRLHGAGARLDALVRERDALTHAYDTAATALSAARQQAAQRLGAEVSALMGTLGMPGGQLQVALEATAPGAADAQGRERCEFLISTNPGQATRPLRRVASGGELARISLALEVSMLGLDDVGCMVFDEVDSGIGGAVAEIVGQKLRALGRVRQVLCVTHLAQVAAQGHAHLRVSKHSDGAATRTQIETLDVGGRRDELARMLGGVSITPETRAHARAMLEQAQAR</sequence>
<comment type="function">
    <text evidence="1">May be involved in recombinational repair of damaged DNA.</text>
</comment>
<evidence type="ECO:0000256" key="7">
    <source>
        <dbReference type="ARBA" id="ARBA00023204"/>
    </source>
</evidence>
<evidence type="ECO:0000256" key="3">
    <source>
        <dbReference type="ARBA" id="ARBA00021315"/>
    </source>
</evidence>
<dbReference type="FunFam" id="3.40.50.300:FF:000356">
    <property type="entry name" value="DNA repair protein RecN"/>
    <property type="match status" value="1"/>
</dbReference>